<comment type="caution">
    <text evidence="1">The sequence shown here is derived from an EMBL/GenBank/DDBJ whole genome shotgun (WGS) entry which is preliminary data.</text>
</comment>
<name>A0A4Y2I2S1_ARAVE</name>
<organism evidence="1 2">
    <name type="scientific">Araneus ventricosus</name>
    <name type="common">Orbweaver spider</name>
    <name type="synonym">Epeira ventricosa</name>
    <dbReference type="NCBI Taxonomy" id="182803"/>
    <lineage>
        <taxon>Eukaryota</taxon>
        <taxon>Metazoa</taxon>
        <taxon>Ecdysozoa</taxon>
        <taxon>Arthropoda</taxon>
        <taxon>Chelicerata</taxon>
        <taxon>Arachnida</taxon>
        <taxon>Araneae</taxon>
        <taxon>Araneomorphae</taxon>
        <taxon>Entelegynae</taxon>
        <taxon>Araneoidea</taxon>
        <taxon>Araneidae</taxon>
        <taxon>Araneus</taxon>
    </lineage>
</organism>
<evidence type="ECO:0000313" key="2">
    <source>
        <dbReference type="Proteomes" id="UP000499080"/>
    </source>
</evidence>
<protein>
    <submittedName>
        <fullName evidence="1">Uncharacterized protein</fullName>
    </submittedName>
</protein>
<dbReference type="EMBL" id="BGPR01002338">
    <property type="protein sequence ID" value="GBM71830.1"/>
    <property type="molecule type" value="Genomic_DNA"/>
</dbReference>
<dbReference type="OrthoDB" id="10017160at2759"/>
<proteinExistence type="predicted"/>
<gene>
    <name evidence="1" type="ORF">AVEN_159950_1</name>
</gene>
<accession>A0A4Y2I2S1</accession>
<dbReference type="AlphaFoldDB" id="A0A4Y2I2S1"/>
<dbReference type="Proteomes" id="UP000499080">
    <property type="component" value="Unassembled WGS sequence"/>
</dbReference>
<evidence type="ECO:0000313" key="1">
    <source>
        <dbReference type="EMBL" id="GBM71830.1"/>
    </source>
</evidence>
<reference evidence="1 2" key="1">
    <citation type="journal article" date="2019" name="Sci. Rep.">
        <title>Orb-weaving spider Araneus ventricosus genome elucidates the spidroin gene catalogue.</title>
        <authorList>
            <person name="Kono N."/>
            <person name="Nakamura H."/>
            <person name="Ohtoshi R."/>
            <person name="Moran D.A.P."/>
            <person name="Shinohara A."/>
            <person name="Yoshida Y."/>
            <person name="Fujiwara M."/>
            <person name="Mori M."/>
            <person name="Tomita M."/>
            <person name="Arakawa K."/>
        </authorList>
    </citation>
    <scope>NUCLEOTIDE SEQUENCE [LARGE SCALE GENOMIC DNA]</scope>
</reference>
<keyword evidence="2" id="KW-1185">Reference proteome</keyword>
<sequence>MWKDGSEEKYSYSIIRKRCEMHGIKISKCKMSNIINRKGKNRQSLLLHGKKTPNEYLKKILAKSRDVPPMDYSAFGLLKRALSMRKPTTIDGLWKVVEEGWK</sequence>